<dbReference type="InterPro" id="IPR004761">
    <property type="entry name" value="Spore_GerAB"/>
</dbReference>
<dbReference type="Proteomes" id="UP000180057">
    <property type="component" value="Unassembled WGS sequence"/>
</dbReference>
<comment type="similarity">
    <text evidence="2">Belongs to the amino acid-polyamine-organocation (APC) superfamily. Spore germination protein (SGP) (TC 2.A.3.9) family.</text>
</comment>
<evidence type="ECO:0000313" key="10">
    <source>
        <dbReference type="Proteomes" id="UP000180057"/>
    </source>
</evidence>
<dbReference type="Pfam" id="PF03845">
    <property type="entry name" value="Spore_permease"/>
    <property type="match status" value="1"/>
</dbReference>
<evidence type="ECO:0000256" key="7">
    <source>
        <dbReference type="ARBA" id="ARBA00023136"/>
    </source>
</evidence>
<keyword evidence="10" id="KW-1185">Reference proteome</keyword>
<dbReference type="NCBIfam" id="TIGR00912">
    <property type="entry name" value="2A0309"/>
    <property type="match status" value="1"/>
</dbReference>
<dbReference type="PANTHER" id="PTHR34975">
    <property type="entry name" value="SPORE GERMINATION PROTEIN A2"/>
    <property type="match status" value="1"/>
</dbReference>
<comment type="caution">
    <text evidence="9">The sequence shown here is derived from an EMBL/GenBank/DDBJ whole genome shotgun (WGS) entry which is preliminary data.</text>
</comment>
<keyword evidence="4" id="KW-0309">Germination</keyword>
<feature type="transmembrane region" description="Helical" evidence="8">
    <location>
        <begin position="337"/>
        <end position="356"/>
    </location>
</feature>
<evidence type="ECO:0000256" key="8">
    <source>
        <dbReference type="SAM" id="Phobius"/>
    </source>
</evidence>
<evidence type="ECO:0000256" key="6">
    <source>
        <dbReference type="ARBA" id="ARBA00022989"/>
    </source>
</evidence>
<keyword evidence="7 8" id="KW-0472">Membrane</keyword>
<feature type="transmembrane region" description="Helical" evidence="8">
    <location>
        <begin position="216"/>
        <end position="239"/>
    </location>
</feature>
<feature type="transmembrane region" description="Helical" evidence="8">
    <location>
        <begin position="77"/>
        <end position="93"/>
    </location>
</feature>
<comment type="subcellular location">
    <subcellularLocation>
        <location evidence="1">Membrane</location>
        <topology evidence="1">Multi-pass membrane protein</topology>
    </subcellularLocation>
</comment>
<dbReference type="EMBL" id="MLQS01000007">
    <property type="protein sequence ID" value="OIJ20827.1"/>
    <property type="molecule type" value="Genomic_DNA"/>
</dbReference>
<evidence type="ECO:0000256" key="3">
    <source>
        <dbReference type="ARBA" id="ARBA00022448"/>
    </source>
</evidence>
<dbReference type="STRING" id="472963.BKP45_08430"/>
<keyword evidence="5 8" id="KW-0812">Transmembrane</keyword>
<evidence type="ECO:0000313" key="9">
    <source>
        <dbReference type="EMBL" id="OIJ20827.1"/>
    </source>
</evidence>
<feature type="transmembrane region" description="Helical" evidence="8">
    <location>
        <begin position="185"/>
        <end position="204"/>
    </location>
</feature>
<gene>
    <name evidence="9" type="ORF">BKP45_08430</name>
</gene>
<keyword evidence="3" id="KW-0813">Transport</keyword>
<proteinExistence type="inferred from homology"/>
<accession>A0A1S2MAG9</accession>
<feature type="transmembrane region" description="Helical" evidence="8">
    <location>
        <begin position="7"/>
        <end position="30"/>
    </location>
</feature>
<feature type="transmembrane region" description="Helical" evidence="8">
    <location>
        <begin position="302"/>
        <end position="325"/>
    </location>
</feature>
<organism evidence="9 10">
    <name type="scientific">Anaerobacillus alkalidiazotrophicus</name>
    <dbReference type="NCBI Taxonomy" id="472963"/>
    <lineage>
        <taxon>Bacteria</taxon>
        <taxon>Bacillati</taxon>
        <taxon>Bacillota</taxon>
        <taxon>Bacilli</taxon>
        <taxon>Bacillales</taxon>
        <taxon>Bacillaceae</taxon>
        <taxon>Anaerobacillus</taxon>
    </lineage>
</organism>
<feature type="transmembrane region" description="Helical" evidence="8">
    <location>
        <begin position="113"/>
        <end position="131"/>
    </location>
</feature>
<name>A0A1S2MAG9_9BACI</name>
<dbReference type="GO" id="GO:0016020">
    <property type="term" value="C:membrane"/>
    <property type="evidence" value="ECO:0007669"/>
    <property type="project" value="UniProtKB-SubCell"/>
</dbReference>
<dbReference type="PANTHER" id="PTHR34975:SF2">
    <property type="entry name" value="SPORE GERMINATION PROTEIN A2"/>
    <property type="match status" value="1"/>
</dbReference>
<evidence type="ECO:0000256" key="5">
    <source>
        <dbReference type="ARBA" id="ARBA00022692"/>
    </source>
</evidence>
<sequence length="371" mass="42572">MQKENISLWQLFVLILIFTLGTTVVVGGGAESKEDFWLTEMIAMVIGAVFVLFYYFFVKTSNQKNLYEIIDETCGRVFGKLLIFAYVNYFFYICTRNIRDLGEMMKITILQMTPLEIIVITLMVVVLYIVFQGVEILARVTELFTPFMITSIFLVFLLIIFSGQVSFENLQPFLAEGFSPLFRDIYPLRMTFPYGELVVFTVLMSSVSNFKYVGKVSVISVIFAGVFIVLSQLFQIVTIGEEIKNRTMFPLLAASREIFVLEFIERVDILVVFILMLGIIIKVSVFFYAGLKGLESIFKISYRTYVIPISLSIPFLSILNADNIYEHFEEGLEVVPYVLHLPFQFGIPIVLLLLVLRKNRKNKKLLEGAKQ</sequence>
<keyword evidence="6 8" id="KW-1133">Transmembrane helix</keyword>
<evidence type="ECO:0000256" key="4">
    <source>
        <dbReference type="ARBA" id="ARBA00022544"/>
    </source>
</evidence>
<reference evidence="9 10" key="1">
    <citation type="submission" date="2016-10" db="EMBL/GenBank/DDBJ databases">
        <title>Draft genome sequences of four alkaliphilic bacteria belonging to the Anaerobacillus genus.</title>
        <authorList>
            <person name="Bassil N.M."/>
            <person name="Lloyd J.R."/>
        </authorList>
    </citation>
    <scope>NUCLEOTIDE SEQUENCE [LARGE SCALE GENOMIC DNA]</scope>
    <source>
        <strain evidence="9 10">DSM 22531</strain>
    </source>
</reference>
<feature type="transmembrane region" description="Helical" evidence="8">
    <location>
        <begin position="143"/>
        <end position="165"/>
    </location>
</feature>
<feature type="transmembrane region" description="Helical" evidence="8">
    <location>
        <begin position="269"/>
        <end position="290"/>
    </location>
</feature>
<evidence type="ECO:0000256" key="2">
    <source>
        <dbReference type="ARBA" id="ARBA00007998"/>
    </source>
</evidence>
<feature type="transmembrane region" description="Helical" evidence="8">
    <location>
        <begin position="36"/>
        <end position="57"/>
    </location>
</feature>
<dbReference type="GO" id="GO:0009847">
    <property type="term" value="P:spore germination"/>
    <property type="evidence" value="ECO:0007669"/>
    <property type="project" value="InterPro"/>
</dbReference>
<dbReference type="AlphaFoldDB" id="A0A1S2MAG9"/>
<protein>
    <submittedName>
        <fullName evidence="9">Uncharacterized protein</fullName>
    </submittedName>
</protein>
<evidence type="ECO:0000256" key="1">
    <source>
        <dbReference type="ARBA" id="ARBA00004141"/>
    </source>
</evidence>